<accession>A0AAW2WVA1</accession>
<name>A0AAW2WVA1_9LAMI</name>
<comment type="caution">
    <text evidence="1">The sequence shown here is derived from an EMBL/GenBank/DDBJ whole genome shotgun (WGS) entry which is preliminary data.</text>
</comment>
<gene>
    <name evidence="1" type="ORF">Slati_2191800</name>
</gene>
<dbReference type="EMBL" id="JACGWN010000007">
    <property type="protein sequence ID" value="KAL0444691.1"/>
    <property type="molecule type" value="Genomic_DNA"/>
</dbReference>
<dbReference type="PANTHER" id="PTHR33710">
    <property type="entry name" value="BNAC02G09200D PROTEIN"/>
    <property type="match status" value="1"/>
</dbReference>
<evidence type="ECO:0000313" key="1">
    <source>
        <dbReference type="EMBL" id="KAL0444691.1"/>
    </source>
</evidence>
<protein>
    <submittedName>
        <fullName evidence="1">LINE-1 retrotransposable element O protein</fullName>
    </submittedName>
</protein>
<proteinExistence type="predicted"/>
<organism evidence="1">
    <name type="scientific">Sesamum latifolium</name>
    <dbReference type="NCBI Taxonomy" id="2727402"/>
    <lineage>
        <taxon>Eukaryota</taxon>
        <taxon>Viridiplantae</taxon>
        <taxon>Streptophyta</taxon>
        <taxon>Embryophyta</taxon>
        <taxon>Tracheophyta</taxon>
        <taxon>Spermatophyta</taxon>
        <taxon>Magnoliopsida</taxon>
        <taxon>eudicotyledons</taxon>
        <taxon>Gunneridae</taxon>
        <taxon>Pentapetalae</taxon>
        <taxon>asterids</taxon>
        <taxon>lamiids</taxon>
        <taxon>Lamiales</taxon>
        <taxon>Pedaliaceae</taxon>
        <taxon>Sesamum</taxon>
    </lineage>
</organism>
<dbReference type="AlphaFoldDB" id="A0AAW2WVA1"/>
<reference evidence="1" key="1">
    <citation type="submission" date="2020-06" db="EMBL/GenBank/DDBJ databases">
        <authorList>
            <person name="Li T."/>
            <person name="Hu X."/>
            <person name="Zhang T."/>
            <person name="Song X."/>
            <person name="Zhang H."/>
            <person name="Dai N."/>
            <person name="Sheng W."/>
            <person name="Hou X."/>
            <person name="Wei L."/>
        </authorList>
    </citation>
    <scope>NUCLEOTIDE SEQUENCE</scope>
    <source>
        <strain evidence="1">KEN1</strain>
        <tissue evidence="1">Leaf</tissue>
    </source>
</reference>
<dbReference type="PANTHER" id="PTHR33710:SF62">
    <property type="entry name" value="DUF4283 DOMAIN PROTEIN"/>
    <property type="match status" value="1"/>
</dbReference>
<sequence>MFTWCNRREHPHTVSARLDRACSDQRWEALFPLATVLHQHLACSDHAALWVSLDGATAEVQSHRKRRFRFEAAWVSSPECTEVIENAWGGFVADNPGKSVMDKIRATRVSLLQWNSSSFGNSRQTVKTIDAEICRLSLLPITTDRKAEIGRLRDKLEVWLRKEEILWKQRAKAHWLAAGDRNTSFFHSKANERRIHKEIKRIKDDKGEEVMSKEGIQQVILQYFSSIFRSTCPTEETMEEAVGCLEQRVTPAMNEALNQPFTLEEITCALKQMHPLKSPGPDGISPIFYQKYWSIVGPESAFIPGRLIMDNVLLAYELNHFLKQKNPVENWSYIC</sequence>
<reference evidence="1" key="2">
    <citation type="journal article" date="2024" name="Plant">
        <title>Genomic evolution and insights into agronomic trait innovations of Sesamum species.</title>
        <authorList>
            <person name="Miao H."/>
            <person name="Wang L."/>
            <person name="Qu L."/>
            <person name="Liu H."/>
            <person name="Sun Y."/>
            <person name="Le M."/>
            <person name="Wang Q."/>
            <person name="Wei S."/>
            <person name="Zheng Y."/>
            <person name="Lin W."/>
            <person name="Duan Y."/>
            <person name="Cao H."/>
            <person name="Xiong S."/>
            <person name="Wang X."/>
            <person name="Wei L."/>
            <person name="Li C."/>
            <person name="Ma Q."/>
            <person name="Ju M."/>
            <person name="Zhao R."/>
            <person name="Li G."/>
            <person name="Mu C."/>
            <person name="Tian Q."/>
            <person name="Mei H."/>
            <person name="Zhang T."/>
            <person name="Gao T."/>
            <person name="Zhang H."/>
        </authorList>
    </citation>
    <scope>NUCLEOTIDE SEQUENCE</scope>
    <source>
        <strain evidence="1">KEN1</strain>
    </source>
</reference>